<evidence type="ECO:0000313" key="1">
    <source>
        <dbReference type="EMBL" id="CEP08328.1"/>
    </source>
</evidence>
<keyword evidence="2" id="KW-1185">Reference proteome</keyword>
<reference evidence="1 2" key="1">
    <citation type="submission" date="2014-09" db="EMBL/GenBank/DDBJ databases">
        <authorList>
            <person name="Ellenberger Sabrina"/>
        </authorList>
    </citation>
    <scope>NUCLEOTIDE SEQUENCE [LARGE SCALE GENOMIC DNA]</scope>
    <source>
        <strain evidence="1 2">CBS 412.66</strain>
    </source>
</reference>
<proteinExistence type="predicted"/>
<dbReference type="SUPFAM" id="SSF52047">
    <property type="entry name" value="RNI-like"/>
    <property type="match status" value="1"/>
</dbReference>
<evidence type="ECO:0000313" key="2">
    <source>
        <dbReference type="Proteomes" id="UP000054107"/>
    </source>
</evidence>
<dbReference type="Proteomes" id="UP000054107">
    <property type="component" value="Unassembled WGS sequence"/>
</dbReference>
<dbReference type="InterPro" id="IPR032675">
    <property type="entry name" value="LRR_dom_sf"/>
</dbReference>
<protein>
    <submittedName>
        <fullName evidence="1">Uncharacterized protein</fullName>
    </submittedName>
</protein>
<organism evidence="1 2">
    <name type="scientific">Parasitella parasitica</name>
    <dbReference type="NCBI Taxonomy" id="35722"/>
    <lineage>
        <taxon>Eukaryota</taxon>
        <taxon>Fungi</taxon>
        <taxon>Fungi incertae sedis</taxon>
        <taxon>Mucoromycota</taxon>
        <taxon>Mucoromycotina</taxon>
        <taxon>Mucoromycetes</taxon>
        <taxon>Mucorales</taxon>
        <taxon>Mucorineae</taxon>
        <taxon>Mucoraceae</taxon>
        <taxon>Parasitella</taxon>
    </lineage>
</organism>
<dbReference type="EMBL" id="LN719426">
    <property type="protein sequence ID" value="CEP08328.1"/>
    <property type="molecule type" value="Genomic_DNA"/>
</dbReference>
<gene>
    <name evidence="1" type="primary">PARPA_01639.1 scaffold 1359</name>
</gene>
<sequence>MNNEHEAVIFQDYLARNPNKRYLIKHLTIKPLHCSLMFFRLVSEAAVTRNLETFDGATAVTRNLETFDGAVEGTQFFRALFQLVESRGVEKLRILPGAWSHSSVYDKLLYRLRHSLEEVKLTFQGTDYESATTINNWIVPDHLDDFKKLRSLTLSSYMHDLEGTEDILKGCNHLQELTIHLPYIDEPQDISTWLAKSVKRNETLRTLKIIIGQNYEAHLLDYYLFKYPNIETIIIEKINTREPWGLSYYTHAIGIEDARDILSKIDSIPFFFLKCVVQQDDIQEIIALLKSDGYNASKERDISTFTKTILQVGSSDTVSSEIISVVKRPPPLYVLIPGYENNSDV</sequence>
<name>A0A0B7MYX8_9FUNG</name>
<accession>A0A0B7MYX8</accession>
<dbReference type="OrthoDB" id="2276664at2759"/>
<dbReference type="Gene3D" id="3.80.10.10">
    <property type="entry name" value="Ribonuclease Inhibitor"/>
    <property type="match status" value="1"/>
</dbReference>
<dbReference type="AlphaFoldDB" id="A0A0B7MYX8"/>